<proteinExistence type="predicted"/>
<keyword evidence="3" id="KW-0812">Transmembrane</keyword>
<reference evidence="7 8" key="1">
    <citation type="submission" date="2020-04" db="EMBL/GenBank/DDBJ databases">
        <authorList>
            <person name="Basu S."/>
            <person name="Maruthanayagam V."/>
            <person name="Chakraborty S."/>
            <person name="Pramanik A."/>
            <person name="Mukherjee J."/>
            <person name="Brink B."/>
        </authorList>
    </citation>
    <scope>NUCLEOTIDE SEQUENCE [LARGE SCALE GENOMIC DNA]</scope>
    <source>
        <strain evidence="7 8">AP17</strain>
    </source>
</reference>
<dbReference type="AlphaFoldDB" id="A0A6H1TUY5"/>
<dbReference type="EMBL" id="CP051167">
    <property type="protein sequence ID" value="QIZ69760.1"/>
    <property type="molecule type" value="Genomic_DNA"/>
</dbReference>
<keyword evidence="2" id="KW-1134">Transmembrane beta strand</keyword>
<dbReference type="KEGG" id="oxy:HCG48_03505"/>
<evidence type="ECO:0000313" key="7">
    <source>
        <dbReference type="EMBL" id="QIZ69760.1"/>
    </source>
</evidence>
<protein>
    <submittedName>
        <fullName evidence="7">BamA/TamA family outer membrane protein</fullName>
    </submittedName>
</protein>
<keyword evidence="4" id="KW-0472">Membrane</keyword>
<comment type="subcellular location">
    <subcellularLocation>
        <location evidence="1">Membrane</location>
    </subcellularLocation>
</comment>
<dbReference type="InterPro" id="IPR000184">
    <property type="entry name" value="Bac_surfAg_D15"/>
</dbReference>
<gene>
    <name evidence="7" type="ORF">HCG48_03505</name>
</gene>
<evidence type="ECO:0000313" key="8">
    <source>
        <dbReference type="Proteomes" id="UP000500857"/>
    </source>
</evidence>
<dbReference type="PANTHER" id="PTHR12815">
    <property type="entry name" value="SORTING AND ASSEMBLY MACHINERY SAMM50 PROTEIN FAMILY MEMBER"/>
    <property type="match status" value="1"/>
</dbReference>
<evidence type="ECO:0000259" key="6">
    <source>
        <dbReference type="Pfam" id="PF01103"/>
    </source>
</evidence>
<dbReference type="PANTHER" id="PTHR12815:SF18">
    <property type="entry name" value="SORTING AND ASSEMBLY MACHINERY COMPONENT 50 HOMOLOG"/>
    <property type="match status" value="1"/>
</dbReference>
<evidence type="ECO:0000256" key="2">
    <source>
        <dbReference type="ARBA" id="ARBA00022452"/>
    </source>
</evidence>
<dbReference type="Pfam" id="PF01103">
    <property type="entry name" value="Omp85"/>
    <property type="match status" value="1"/>
</dbReference>
<accession>A0A6H1TUY5</accession>
<keyword evidence="8" id="KW-1185">Reference proteome</keyword>
<feature type="domain" description="Bacterial surface antigen (D15)" evidence="6">
    <location>
        <begin position="154"/>
        <end position="471"/>
    </location>
</feature>
<dbReference type="Proteomes" id="UP000500857">
    <property type="component" value="Chromosome"/>
</dbReference>
<evidence type="ECO:0000256" key="4">
    <source>
        <dbReference type="ARBA" id="ARBA00023136"/>
    </source>
</evidence>
<dbReference type="PROSITE" id="PS51257">
    <property type="entry name" value="PROKAR_LIPOPROTEIN"/>
    <property type="match status" value="1"/>
</dbReference>
<evidence type="ECO:0000256" key="1">
    <source>
        <dbReference type="ARBA" id="ARBA00004370"/>
    </source>
</evidence>
<evidence type="ECO:0000256" key="3">
    <source>
        <dbReference type="ARBA" id="ARBA00022692"/>
    </source>
</evidence>
<evidence type="ECO:0000256" key="5">
    <source>
        <dbReference type="SAM" id="MobiDB-lite"/>
    </source>
</evidence>
<organism evidence="7 8">
    <name type="scientific">Oxynema aestuarii AP17</name>
    <dbReference type="NCBI Taxonomy" id="2064643"/>
    <lineage>
        <taxon>Bacteria</taxon>
        <taxon>Bacillati</taxon>
        <taxon>Cyanobacteriota</taxon>
        <taxon>Cyanophyceae</taxon>
        <taxon>Oscillatoriophycideae</taxon>
        <taxon>Oscillatoriales</taxon>
        <taxon>Oscillatoriaceae</taxon>
        <taxon>Oxynema</taxon>
        <taxon>Oxynema aestuarii</taxon>
    </lineage>
</organism>
<sequence length="471" mass="50739">MSVKNGVGRAIEWLALTASTSALVLACPLAGRSQSADPLGESRQAIAPALSGTVSQARAIDSSPSARDLTGNDPQGLSVSLPLRPRFPDLVGEHRPPQQGDRGGAIAQIDESQIATEEEPGPQVSFLVLPQYSSRKGIYGKLDLDISQIGDNHHSIELDLEGGERTLGGKLTYTDPWTEGNPFDPGFRVQIFNTREPEDVFREGDPEAELIHDHDPFVDRLGGKIEVFRPIAENGLTLSAGVGYQRVAIRNAAATDKVFSRDEFGNRLTLNDEGIDNILTVSLAASQDRVDDRWWPTQGYRFRLGTEQSVPIGEEEILFNRISASYSQFVPLGSHTLAFNLQGGTFIGDVPPYDAFSLGGTNSVRGYGGGEVGSGRSFVQGTAEYRFPIVEDLNVPLVSRLGGTVFVDYATDLGSGDTVVGEPAEVRNKPGNGFGFGVGVRALTRFGPVRLEFALNDDGDAKAHFTMSDRF</sequence>
<feature type="region of interest" description="Disordered" evidence="5">
    <location>
        <begin position="62"/>
        <end position="103"/>
    </location>
</feature>
<dbReference type="GO" id="GO:0019867">
    <property type="term" value="C:outer membrane"/>
    <property type="evidence" value="ECO:0007669"/>
    <property type="project" value="InterPro"/>
</dbReference>
<dbReference type="Gene3D" id="2.40.160.50">
    <property type="entry name" value="membrane protein fhac: a member of the omp85/tpsb transporter family"/>
    <property type="match status" value="1"/>
</dbReference>
<dbReference type="InterPro" id="IPR039910">
    <property type="entry name" value="D15-like"/>
</dbReference>
<name>A0A6H1TUY5_9CYAN</name>
<dbReference type="RefSeq" id="WP_168567917.1">
    <property type="nucleotide sequence ID" value="NZ_CP051167.1"/>
</dbReference>